<dbReference type="EMBL" id="FNKH01000002">
    <property type="protein sequence ID" value="SDQ31503.1"/>
    <property type="molecule type" value="Genomic_DNA"/>
</dbReference>
<organism evidence="2 3">
    <name type="scientific">Crystallibacter crystallopoietes</name>
    <dbReference type="NCBI Taxonomy" id="37928"/>
    <lineage>
        <taxon>Bacteria</taxon>
        <taxon>Bacillati</taxon>
        <taxon>Actinomycetota</taxon>
        <taxon>Actinomycetes</taxon>
        <taxon>Micrococcales</taxon>
        <taxon>Micrococcaceae</taxon>
        <taxon>Crystallibacter</taxon>
    </lineage>
</organism>
<gene>
    <name evidence="2" type="ORF">SAMN04489742_0593</name>
</gene>
<dbReference type="Proteomes" id="UP000181917">
    <property type="component" value="Unassembled WGS sequence"/>
</dbReference>
<dbReference type="AlphaFoldDB" id="A0A1H0ZVS6"/>
<dbReference type="Pfam" id="PF01042">
    <property type="entry name" value="Ribonuc_L-PSP"/>
    <property type="match status" value="1"/>
</dbReference>
<dbReference type="InterPro" id="IPR035959">
    <property type="entry name" value="RutC-like_sf"/>
</dbReference>
<dbReference type="CDD" id="cd00448">
    <property type="entry name" value="YjgF_YER057c_UK114_family"/>
    <property type="match status" value="1"/>
</dbReference>
<proteinExistence type="inferred from homology"/>
<dbReference type="GO" id="GO:0019239">
    <property type="term" value="F:deaminase activity"/>
    <property type="evidence" value="ECO:0007669"/>
    <property type="project" value="TreeGrafter"/>
</dbReference>
<evidence type="ECO:0000313" key="2">
    <source>
        <dbReference type="EMBL" id="SDQ31503.1"/>
    </source>
</evidence>
<name>A0A1H0ZVS6_9MICC</name>
<evidence type="ECO:0000313" key="3">
    <source>
        <dbReference type="Proteomes" id="UP000181917"/>
    </source>
</evidence>
<comment type="similarity">
    <text evidence="1">Belongs to the RutC family.</text>
</comment>
<evidence type="ECO:0000256" key="1">
    <source>
        <dbReference type="ARBA" id="ARBA00010552"/>
    </source>
</evidence>
<dbReference type="GO" id="GO:0005829">
    <property type="term" value="C:cytosol"/>
    <property type="evidence" value="ECO:0007669"/>
    <property type="project" value="TreeGrafter"/>
</dbReference>
<dbReference type="InterPro" id="IPR006175">
    <property type="entry name" value="YjgF/YER057c/UK114"/>
</dbReference>
<dbReference type="Gene3D" id="3.30.1330.40">
    <property type="entry name" value="RutC-like"/>
    <property type="match status" value="1"/>
</dbReference>
<keyword evidence="3" id="KW-1185">Reference proteome</keyword>
<dbReference type="SUPFAM" id="SSF55298">
    <property type="entry name" value="YjgF-like"/>
    <property type="match status" value="1"/>
</dbReference>
<reference evidence="2 3" key="1">
    <citation type="submission" date="2016-10" db="EMBL/GenBank/DDBJ databases">
        <authorList>
            <person name="de Groot N.N."/>
        </authorList>
    </citation>
    <scope>NUCLEOTIDE SEQUENCE [LARGE SCALE GENOMIC DNA]</scope>
    <source>
        <strain evidence="2 3">DSM 20117</strain>
    </source>
</reference>
<dbReference type="RefSeq" id="WP_211482273.1">
    <property type="nucleotide sequence ID" value="NZ_CP018863.1"/>
</dbReference>
<protein>
    <submittedName>
        <fullName evidence="2">2-iminobutanoate/2-iminopropanoate deaminase</fullName>
    </submittedName>
</protein>
<dbReference type="PANTHER" id="PTHR11803">
    <property type="entry name" value="2-IMINOBUTANOATE/2-IMINOPROPANOATE DEAMINASE RIDA"/>
    <property type="match status" value="1"/>
</dbReference>
<dbReference type="FunFam" id="3.30.1330.40:FF:000001">
    <property type="entry name" value="L-PSP family endoribonuclease"/>
    <property type="match status" value="1"/>
</dbReference>
<dbReference type="STRING" id="37928.SAMN04489742_0593"/>
<accession>A0A1H0ZVS6</accession>
<dbReference type="PANTHER" id="PTHR11803:SF58">
    <property type="entry name" value="PROTEIN HMF1-RELATED"/>
    <property type="match status" value="1"/>
</dbReference>
<sequence>MTIRRIHAAPGSIEPVGPYSQAVVANGFVFTAGQVPAKSSLEDQPETFAEQVRQTIRNLEAALVEAGSGLEHVVKVNTYLTQPDQLAEYNAVYEEFFGPHKPARTSVCVSLWGVSLEIECVAVVPAQEEK</sequence>